<accession>A0ACC0Z7P0</accession>
<comment type="caution">
    <text evidence="1">The sequence shown here is derived from an EMBL/GenBank/DDBJ whole genome shotgun (WGS) entry which is preliminary data.</text>
</comment>
<sequence length="404" mass="45198">MQNGGNPEAEAIFYNSQRLQDDLRTLGLKIKLHEDHIKLLKSQSNKLDDSILESQVILGKYHSSSGPKTENEDRFNLQSEEETTGQILQHEKSAAGVFCKLKTRHGSQASHLQSTKDVLGIVASLGKVEDENLSRLFSEYLGMDTMLAIVCKTYEGVKALETYDKEGCIIKSSGLHGLGASIGRTIHDRHSKFFSFSRPFAGEFVADDPQRRLDILKPRLPNGESPPGFLGFAVNMIDVESKNLFCVTASGYGLRETLFYNLFSRLQVYRTRAEMLLALPLISDGALSLDGGIIRSTGVFYLGNRQDIDVRFAKSCGMLNKPDYYAATEKQIQEMKWKKENLMDDLKRETSLWKAAKDSFERKKEQLLKFLADSAAYASQLVNSCDIEVTLSVVLRQTAKSARA</sequence>
<proteinExistence type="predicted"/>
<reference evidence="2" key="1">
    <citation type="journal article" date="2023" name="G3 (Bethesda)">
        <title>Genome assembly and association tests identify interacting loci associated with vigor, precocity, and sex in interspecific pistachio rootstocks.</title>
        <authorList>
            <person name="Palmer W."/>
            <person name="Jacygrad E."/>
            <person name="Sagayaradj S."/>
            <person name="Cavanaugh K."/>
            <person name="Han R."/>
            <person name="Bertier L."/>
            <person name="Beede B."/>
            <person name="Kafkas S."/>
            <person name="Golino D."/>
            <person name="Preece J."/>
            <person name="Michelmore R."/>
        </authorList>
    </citation>
    <scope>NUCLEOTIDE SEQUENCE [LARGE SCALE GENOMIC DNA]</scope>
</reference>
<name>A0ACC0Z7P0_9ROSI</name>
<organism evidence="1 2">
    <name type="scientific">Pistacia integerrima</name>
    <dbReference type="NCBI Taxonomy" id="434235"/>
    <lineage>
        <taxon>Eukaryota</taxon>
        <taxon>Viridiplantae</taxon>
        <taxon>Streptophyta</taxon>
        <taxon>Embryophyta</taxon>
        <taxon>Tracheophyta</taxon>
        <taxon>Spermatophyta</taxon>
        <taxon>Magnoliopsida</taxon>
        <taxon>eudicotyledons</taxon>
        <taxon>Gunneridae</taxon>
        <taxon>Pentapetalae</taxon>
        <taxon>rosids</taxon>
        <taxon>malvids</taxon>
        <taxon>Sapindales</taxon>
        <taxon>Anacardiaceae</taxon>
        <taxon>Pistacia</taxon>
    </lineage>
</organism>
<evidence type="ECO:0000313" key="2">
    <source>
        <dbReference type="Proteomes" id="UP001163603"/>
    </source>
</evidence>
<protein>
    <submittedName>
        <fullName evidence="1">Uncharacterized protein</fullName>
    </submittedName>
</protein>
<evidence type="ECO:0000313" key="1">
    <source>
        <dbReference type="EMBL" id="KAJ0046964.1"/>
    </source>
</evidence>
<dbReference type="Proteomes" id="UP001163603">
    <property type="component" value="Chromosome 3"/>
</dbReference>
<dbReference type="EMBL" id="CM047738">
    <property type="protein sequence ID" value="KAJ0046964.1"/>
    <property type="molecule type" value="Genomic_DNA"/>
</dbReference>
<keyword evidence="2" id="KW-1185">Reference proteome</keyword>
<gene>
    <name evidence="1" type="ORF">Pint_05045</name>
</gene>